<feature type="signal peptide" evidence="1">
    <location>
        <begin position="1"/>
        <end position="23"/>
    </location>
</feature>
<dbReference type="EMBL" id="JAODUO010000374">
    <property type="protein sequence ID" value="KAK2181938.1"/>
    <property type="molecule type" value="Genomic_DNA"/>
</dbReference>
<evidence type="ECO:0000313" key="2">
    <source>
        <dbReference type="EMBL" id="KAK2181938.1"/>
    </source>
</evidence>
<sequence length="113" mass="12858">MKGNTVVVCSLVLFVILLQESIASHMGCVDHSVNMCQNILQPHHCYDARNRAICCATCRRFRTSDPACPYGDRNTVIKRDHRSYTCRGYVGHFGRTRCSDFEFYRLCCGSCLP</sequence>
<evidence type="ECO:0000313" key="3">
    <source>
        <dbReference type="Proteomes" id="UP001209878"/>
    </source>
</evidence>
<keyword evidence="3" id="KW-1185">Reference proteome</keyword>
<organism evidence="2 3">
    <name type="scientific">Ridgeia piscesae</name>
    <name type="common">Tubeworm</name>
    <dbReference type="NCBI Taxonomy" id="27915"/>
    <lineage>
        <taxon>Eukaryota</taxon>
        <taxon>Metazoa</taxon>
        <taxon>Spiralia</taxon>
        <taxon>Lophotrochozoa</taxon>
        <taxon>Annelida</taxon>
        <taxon>Polychaeta</taxon>
        <taxon>Sedentaria</taxon>
        <taxon>Canalipalpata</taxon>
        <taxon>Sabellida</taxon>
        <taxon>Siboglinidae</taxon>
        <taxon>Ridgeia</taxon>
    </lineage>
</organism>
<dbReference type="Proteomes" id="UP001209878">
    <property type="component" value="Unassembled WGS sequence"/>
</dbReference>
<proteinExistence type="predicted"/>
<evidence type="ECO:0000256" key="1">
    <source>
        <dbReference type="SAM" id="SignalP"/>
    </source>
</evidence>
<dbReference type="AlphaFoldDB" id="A0AAD9L230"/>
<protein>
    <submittedName>
        <fullName evidence="2">Uncharacterized protein</fullName>
    </submittedName>
</protein>
<accession>A0AAD9L230</accession>
<reference evidence="2" key="1">
    <citation type="journal article" date="2023" name="Mol. Biol. Evol.">
        <title>Third-Generation Sequencing Reveals the Adaptive Role of the Epigenome in Three Deep-Sea Polychaetes.</title>
        <authorList>
            <person name="Perez M."/>
            <person name="Aroh O."/>
            <person name="Sun Y."/>
            <person name="Lan Y."/>
            <person name="Juniper S.K."/>
            <person name="Young C.R."/>
            <person name="Angers B."/>
            <person name="Qian P.Y."/>
        </authorList>
    </citation>
    <scope>NUCLEOTIDE SEQUENCE</scope>
    <source>
        <strain evidence="2">R07B-5</strain>
    </source>
</reference>
<name>A0AAD9L230_RIDPI</name>
<feature type="chain" id="PRO_5042169004" evidence="1">
    <location>
        <begin position="24"/>
        <end position="113"/>
    </location>
</feature>
<comment type="caution">
    <text evidence="2">The sequence shown here is derived from an EMBL/GenBank/DDBJ whole genome shotgun (WGS) entry which is preliminary data.</text>
</comment>
<gene>
    <name evidence="2" type="ORF">NP493_376g04042</name>
</gene>
<keyword evidence="1" id="KW-0732">Signal</keyword>